<dbReference type="InterPro" id="IPR013783">
    <property type="entry name" value="Ig-like_fold"/>
</dbReference>
<feature type="signal peptide" evidence="1">
    <location>
        <begin position="1"/>
        <end position="21"/>
    </location>
</feature>
<dbReference type="InterPro" id="IPR042495">
    <property type="entry name" value="PDGFRL"/>
</dbReference>
<dbReference type="PANTHER" id="PTHR15360:SF4">
    <property type="entry name" value="PROTEIN KINASE DOMAIN-CONTAINING PROTEIN"/>
    <property type="match status" value="1"/>
</dbReference>
<dbReference type="Gene3D" id="2.60.40.10">
    <property type="entry name" value="Immunoglobulins"/>
    <property type="match status" value="2"/>
</dbReference>
<feature type="chain" id="PRO_5017194661" description="Immunoglobulin domain-containing protein" evidence="1">
    <location>
        <begin position="22"/>
        <end position="206"/>
    </location>
</feature>
<dbReference type="STRING" id="409849.ENSPMGP00000030070"/>
<evidence type="ECO:0000256" key="1">
    <source>
        <dbReference type="SAM" id="SignalP"/>
    </source>
</evidence>
<dbReference type="Ensembl" id="ENSPMGT00000032011.1">
    <property type="protein sequence ID" value="ENSPMGP00000030070.1"/>
    <property type="gene ID" value="ENSPMGG00000024196.1"/>
</dbReference>
<dbReference type="Proteomes" id="UP000261520">
    <property type="component" value="Unplaced"/>
</dbReference>
<keyword evidence="4" id="KW-1185">Reference proteome</keyword>
<reference evidence="3" key="1">
    <citation type="submission" date="2025-08" db="UniProtKB">
        <authorList>
            <consortium name="Ensembl"/>
        </authorList>
    </citation>
    <scope>IDENTIFICATION</scope>
</reference>
<organism evidence="3 4">
    <name type="scientific">Periophthalmus magnuspinnatus</name>
    <dbReference type="NCBI Taxonomy" id="409849"/>
    <lineage>
        <taxon>Eukaryota</taxon>
        <taxon>Metazoa</taxon>
        <taxon>Chordata</taxon>
        <taxon>Craniata</taxon>
        <taxon>Vertebrata</taxon>
        <taxon>Euteleostomi</taxon>
        <taxon>Actinopterygii</taxon>
        <taxon>Neopterygii</taxon>
        <taxon>Teleostei</taxon>
        <taxon>Neoteleostei</taxon>
        <taxon>Acanthomorphata</taxon>
        <taxon>Gobiaria</taxon>
        <taxon>Gobiiformes</taxon>
        <taxon>Gobioidei</taxon>
        <taxon>Gobiidae</taxon>
        <taxon>Oxudercinae</taxon>
        <taxon>Periophthalmus</taxon>
    </lineage>
</organism>
<feature type="domain" description="Immunoglobulin" evidence="2">
    <location>
        <begin position="21"/>
        <end position="102"/>
    </location>
</feature>
<evidence type="ECO:0000313" key="4">
    <source>
        <dbReference type="Proteomes" id="UP000261520"/>
    </source>
</evidence>
<reference evidence="3" key="2">
    <citation type="submission" date="2025-09" db="UniProtKB">
        <authorList>
            <consortium name="Ensembl"/>
        </authorList>
    </citation>
    <scope>IDENTIFICATION</scope>
</reference>
<protein>
    <recommendedName>
        <fullName evidence="2">Immunoglobulin domain-containing protein</fullName>
    </recommendedName>
</protein>
<dbReference type="SUPFAM" id="SSF48726">
    <property type="entry name" value="Immunoglobulin"/>
    <property type="match status" value="2"/>
</dbReference>
<proteinExistence type="predicted"/>
<evidence type="ECO:0000259" key="2">
    <source>
        <dbReference type="SMART" id="SM00409"/>
    </source>
</evidence>
<accession>A0A3B4BNJ8</accession>
<evidence type="ECO:0000313" key="3">
    <source>
        <dbReference type="Ensembl" id="ENSPMGP00000030070.1"/>
    </source>
</evidence>
<name>A0A3B4BNJ8_9GOBI</name>
<dbReference type="AlphaFoldDB" id="A0A3B4BNJ8"/>
<sequence>MEYHWILLSVFLHLTFHPGDTKPSITPATSNLVIHSHLTLGTYLGDKVMHWKRDGRSKMRNEVRVDGMSTVHFQRALISHTGRYICSEELSGLQTSIYVFVRDPDNPFRKSLVDNLLVREGDTVTIPCLATDPSLEKLHLQSCSDKGLATGLQYSTSLELGITIYNTQKEYGDCYICKGTLADKEVQSINYHLTVKPGKPKISYKS</sequence>
<feature type="domain" description="Immunoglobulin" evidence="2">
    <location>
        <begin position="113"/>
        <end position="196"/>
    </location>
</feature>
<dbReference type="InterPro" id="IPR003599">
    <property type="entry name" value="Ig_sub"/>
</dbReference>
<dbReference type="PANTHER" id="PTHR15360">
    <property type="entry name" value="PLATELET-DERIVED GROWTH FACTOR RECEPTOR LIKE"/>
    <property type="match status" value="1"/>
</dbReference>
<dbReference type="InterPro" id="IPR036179">
    <property type="entry name" value="Ig-like_dom_sf"/>
</dbReference>
<keyword evidence="1" id="KW-0732">Signal</keyword>
<dbReference type="SMART" id="SM00409">
    <property type="entry name" value="IG"/>
    <property type="match status" value="2"/>
</dbReference>